<evidence type="ECO:0000256" key="4">
    <source>
        <dbReference type="ARBA" id="ARBA00022786"/>
    </source>
</evidence>
<reference evidence="9" key="2">
    <citation type="journal article" date="2022" name="Hortic Res">
        <title>The genome of Dioscorea zingiberensis sheds light on the biosynthesis, origin and evolution of the medicinally important diosgenin saponins.</title>
        <authorList>
            <person name="Li Y."/>
            <person name="Tan C."/>
            <person name="Li Z."/>
            <person name="Guo J."/>
            <person name="Li S."/>
            <person name="Chen X."/>
            <person name="Wang C."/>
            <person name="Dai X."/>
            <person name="Yang H."/>
            <person name="Song W."/>
            <person name="Hou L."/>
            <person name="Xu J."/>
            <person name="Tong Z."/>
            <person name="Xu A."/>
            <person name="Yuan X."/>
            <person name="Wang W."/>
            <person name="Yang Q."/>
            <person name="Chen L."/>
            <person name="Sun Z."/>
            <person name="Wang K."/>
            <person name="Pan B."/>
            <person name="Chen J."/>
            <person name="Bao Y."/>
            <person name="Liu F."/>
            <person name="Qi X."/>
            <person name="Gang D.R."/>
            <person name="Wen J."/>
            <person name="Li J."/>
        </authorList>
    </citation>
    <scope>NUCLEOTIDE SEQUENCE</scope>
    <source>
        <strain evidence="9">Dzin_1.0</strain>
    </source>
</reference>
<evidence type="ECO:0000313" key="10">
    <source>
        <dbReference type="Proteomes" id="UP001085076"/>
    </source>
</evidence>
<dbReference type="PROSITE" id="PS50082">
    <property type="entry name" value="WD_REPEATS_2"/>
    <property type="match status" value="1"/>
</dbReference>
<dbReference type="InterPro" id="IPR036322">
    <property type="entry name" value="WD40_repeat_dom_sf"/>
</dbReference>
<evidence type="ECO:0000256" key="3">
    <source>
        <dbReference type="ARBA" id="ARBA00022776"/>
    </source>
</evidence>
<dbReference type="GO" id="GO:0070979">
    <property type="term" value="P:protein K11-linked ubiquitination"/>
    <property type="evidence" value="ECO:0007669"/>
    <property type="project" value="TreeGrafter"/>
</dbReference>
<organism evidence="9 10">
    <name type="scientific">Dioscorea zingiberensis</name>
    <dbReference type="NCBI Taxonomy" id="325984"/>
    <lineage>
        <taxon>Eukaryota</taxon>
        <taxon>Viridiplantae</taxon>
        <taxon>Streptophyta</taxon>
        <taxon>Embryophyta</taxon>
        <taxon>Tracheophyta</taxon>
        <taxon>Spermatophyta</taxon>
        <taxon>Magnoliopsida</taxon>
        <taxon>Liliopsida</taxon>
        <taxon>Dioscoreales</taxon>
        <taxon>Dioscoreaceae</taxon>
        <taxon>Dioscorea</taxon>
    </lineage>
</organism>
<evidence type="ECO:0000256" key="1">
    <source>
        <dbReference type="ARBA" id="ARBA00016067"/>
    </source>
</evidence>
<dbReference type="OrthoDB" id="2110451at2759"/>
<gene>
    <name evidence="9" type="ORF">J5N97_016008</name>
</gene>
<feature type="domain" description="Anaphase-promoting complex subunit 4 long" evidence="8">
    <location>
        <begin position="281"/>
        <end position="481"/>
    </location>
</feature>
<sequence length="793" mass="88918">MEVAEAAAEAAGPVPFQLQFDKPIPFQIKMAEWNPEKDLLAMVTEDSKVLLHRFNWQRLWTVSPGKPITALCWRPDGKAIALGLEDGSISLYDVENGKLLRSIKSHSVAVICLNWEEDAQLDSNNAIYTYEDRTTRFFPPPPRIPQMSGLVSGDSGLMDDPEDSFQELTTSSHQHFNILCSGDKNGFICFSIFGIFPIGNINIHSLSICGPLLDKQTTYQLLNASIQKVALSKNLCQLTVMSFGELVDGNLLKEGTCMSKHGDEGENQKPLYEENSFLGLHCLLLNTPIFLNRKSELHQIAQQASSIEDLVEVVRVSLSLMSKQWSDAMHAFHEKFDSLSSLIIDHGLDSSSPEEFLSLLYGSRTSPALHQFLVNSLGEVGIKRIAKAVDSAGKELQTIICEHLQPAVEIIAFRVGELRGLSRWRARFLSIGLDEVLIDKATEKSGMLLLQVERFLRVLAIVMYQFHNFFTWVLKCTKILLSEPTDQIQPPNSELVVIFLKFLLNHDPVGQLLELSEANRNIQVDLDTMQRVEQLVTFGGFSDTKLLERTLAKEFNELEQCLKEAFLKPFTVISEKINCKDLLPLYPVPSSPVFSSLHAPTSISYYKGGRDNIPYCRTSHDSLVDYVCFRVPEESLKLQNYVGVIRGFTNYSSSAKNGETPPDGVLLCIPDEYHCVDVALYKDTQIVLLLNEAISSLENPERSWMMMIETNNLPFETLSRSRSALTNFWKPLELKDFAVNLSLEIGKARCIPHLAVAPLAISASRGVACVFASRRHALVYILDEDEDESSDME</sequence>
<dbReference type="PANTHER" id="PTHR13260:SF0">
    <property type="entry name" value="ANAPHASE-PROMOTING COMPLEX SUBUNIT 4"/>
    <property type="match status" value="1"/>
</dbReference>
<dbReference type="Pfam" id="PF12896">
    <property type="entry name" value="ANAPC4"/>
    <property type="match status" value="1"/>
</dbReference>
<comment type="caution">
    <text evidence="9">The sequence shown here is derived from an EMBL/GenBank/DDBJ whole genome shotgun (WGS) entry which is preliminary data.</text>
</comment>
<dbReference type="SMART" id="SM00320">
    <property type="entry name" value="WD40"/>
    <property type="match status" value="2"/>
</dbReference>
<dbReference type="PANTHER" id="PTHR13260">
    <property type="entry name" value="ANAPHASE PROMOTING COMPLEX SUBUNIT 4 APC4"/>
    <property type="match status" value="1"/>
</dbReference>
<dbReference type="Gene3D" id="2.130.10.10">
    <property type="entry name" value="YVTN repeat-like/Quinoprotein amine dehydrogenase"/>
    <property type="match status" value="1"/>
</dbReference>
<evidence type="ECO:0000259" key="7">
    <source>
        <dbReference type="Pfam" id="PF12894"/>
    </source>
</evidence>
<feature type="domain" description="Anaphase-promoting complex subunit 4-like WD40" evidence="7">
    <location>
        <begin position="32"/>
        <end position="117"/>
    </location>
</feature>
<keyword evidence="4" id="KW-0833">Ubl conjugation pathway</keyword>
<dbReference type="GO" id="GO:0034399">
    <property type="term" value="C:nuclear periphery"/>
    <property type="evidence" value="ECO:0007669"/>
    <property type="project" value="TreeGrafter"/>
</dbReference>
<dbReference type="AlphaFoldDB" id="A0A9D5HF79"/>
<dbReference type="Pfam" id="PF12894">
    <property type="entry name" value="ANAPC4_WD40"/>
    <property type="match status" value="1"/>
</dbReference>
<reference evidence="9" key="1">
    <citation type="submission" date="2021-03" db="EMBL/GenBank/DDBJ databases">
        <authorList>
            <person name="Li Z."/>
            <person name="Yang C."/>
        </authorList>
    </citation>
    <scope>NUCLEOTIDE SEQUENCE</scope>
    <source>
        <strain evidence="9">Dzin_1.0</strain>
        <tissue evidence="9">Leaf</tissue>
    </source>
</reference>
<keyword evidence="2" id="KW-0132">Cell division</keyword>
<accession>A0A9D5HF79</accession>
<protein>
    <recommendedName>
        <fullName evidence="1">Anaphase-promoting complex subunit 4</fullName>
    </recommendedName>
</protein>
<feature type="repeat" description="WD" evidence="6">
    <location>
        <begin position="68"/>
        <end position="102"/>
    </location>
</feature>
<keyword evidence="3" id="KW-0498">Mitosis</keyword>
<keyword evidence="5" id="KW-0131">Cell cycle</keyword>
<evidence type="ECO:0000256" key="2">
    <source>
        <dbReference type="ARBA" id="ARBA00022618"/>
    </source>
</evidence>
<dbReference type="EMBL" id="JAGGNH010000004">
    <property type="protein sequence ID" value="KAJ0974043.1"/>
    <property type="molecule type" value="Genomic_DNA"/>
</dbReference>
<proteinExistence type="predicted"/>
<keyword evidence="10" id="KW-1185">Reference proteome</keyword>
<dbReference type="InterPro" id="IPR024789">
    <property type="entry name" value="APC4"/>
</dbReference>
<name>A0A9D5HF79_9LILI</name>
<dbReference type="InterPro" id="IPR024790">
    <property type="entry name" value="APC4_long_dom"/>
</dbReference>
<dbReference type="GO" id="GO:0051301">
    <property type="term" value="P:cell division"/>
    <property type="evidence" value="ECO:0007669"/>
    <property type="project" value="UniProtKB-KW"/>
</dbReference>
<dbReference type="GO" id="GO:0005680">
    <property type="term" value="C:anaphase-promoting complex"/>
    <property type="evidence" value="ECO:0007669"/>
    <property type="project" value="InterPro"/>
</dbReference>
<evidence type="ECO:0000256" key="5">
    <source>
        <dbReference type="ARBA" id="ARBA00023306"/>
    </source>
</evidence>
<dbReference type="InterPro" id="IPR001680">
    <property type="entry name" value="WD40_rpt"/>
</dbReference>
<dbReference type="InterPro" id="IPR024977">
    <property type="entry name" value="Apc4-like_WD40_dom"/>
</dbReference>
<dbReference type="SUPFAM" id="SSF50978">
    <property type="entry name" value="WD40 repeat-like"/>
    <property type="match status" value="1"/>
</dbReference>
<evidence type="ECO:0000259" key="8">
    <source>
        <dbReference type="Pfam" id="PF12896"/>
    </source>
</evidence>
<dbReference type="InterPro" id="IPR015943">
    <property type="entry name" value="WD40/YVTN_repeat-like_dom_sf"/>
</dbReference>
<dbReference type="GO" id="GO:0031145">
    <property type="term" value="P:anaphase-promoting complex-dependent catabolic process"/>
    <property type="evidence" value="ECO:0007669"/>
    <property type="project" value="InterPro"/>
</dbReference>
<evidence type="ECO:0000256" key="6">
    <source>
        <dbReference type="PROSITE-ProRule" id="PRU00221"/>
    </source>
</evidence>
<evidence type="ECO:0000313" key="9">
    <source>
        <dbReference type="EMBL" id="KAJ0974043.1"/>
    </source>
</evidence>
<dbReference type="Proteomes" id="UP001085076">
    <property type="component" value="Miscellaneous, Linkage group lg04"/>
</dbReference>
<keyword evidence="6" id="KW-0853">WD repeat</keyword>